<dbReference type="Proteomes" id="UP000242930">
    <property type="component" value="Unassembled WGS sequence"/>
</dbReference>
<evidence type="ECO:0000259" key="6">
    <source>
        <dbReference type="Pfam" id="PF01343"/>
    </source>
</evidence>
<dbReference type="PANTHER" id="PTHR42987">
    <property type="entry name" value="PEPTIDASE S49"/>
    <property type="match status" value="1"/>
</dbReference>
<evidence type="ECO:0000256" key="2">
    <source>
        <dbReference type="ARBA" id="ARBA00022670"/>
    </source>
</evidence>
<keyword evidence="8" id="KW-1185">Reference proteome</keyword>
<dbReference type="EMBL" id="FNZE01000003">
    <property type="protein sequence ID" value="SEI93915.1"/>
    <property type="molecule type" value="Genomic_DNA"/>
</dbReference>
<evidence type="ECO:0000256" key="5">
    <source>
        <dbReference type="SAM" id="Phobius"/>
    </source>
</evidence>
<evidence type="ECO:0000313" key="8">
    <source>
        <dbReference type="Proteomes" id="UP000242930"/>
    </source>
</evidence>
<accession>A0A1H6V0W6</accession>
<dbReference type="Pfam" id="PF01343">
    <property type="entry name" value="Peptidase_S49"/>
    <property type="match status" value="1"/>
</dbReference>
<proteinExistence type="inferred from homology"/>
<keyword evidence="5" id="KW-0812">Transmembrane</keyword>
<name>A0A1H6V0W6_9PSED</name>
<keyword evidence="3" id="KW-0378">Hydrolase</keyword>
<evidence type="ECO:0000256" key="4">
    <source>
        <dbReference type="ARBA" id="ARBA00022825"/>
    </source>
</evidence>
<feature type="transmembrane region" description="Helical" evidence="5">
    <location>
        <begin position="40"/>
        <end position="60"/>
    </location>
</feature>
<reference evidence="8" key="1">
    <citation type="submission" date="2016-10" db="EMBL/GenBank/DDBJ databases">
        <authorList>
            <person name="Varghese N."/>
            <person name="Submissions S."/>
        </authorList>
    </citation>
    <scope>NUCLEOTIDE SEQUENCE [LARGE SCALE GENOMIC DNA]</scope>
    <source>
        <strain evidence="8">LMG 25967</strain>
    </source>
</reference>
<organism evidence="7 8">
    <name type="scientific">Pseudomonas linyingensis</name>
    <dbReference type="NCBI Taxonomy" id="915471"/>
    <lineage>
        <taxon>Bacteria</taxon>
        <taxon>Pseudomonadati</taxon>
        <taxon>Pseudomonadota</taxon>
        <taxon>Gammaproteobacteria</taxon>
        <taxon>Pseudomonadales</taxon>
        <taxon>Pseudomonadaceae</taxon>
        <taxon>Pseudomonas</taxon>
    </lineage>
</organism>
<dbReference type="InterPro" id="IPR002142">
    <property type="entry name" value="Peptidase_S49"/>
</dbReference>
<feature type="domain" description="Peptidase S49" evidence="6">
    <location>
        <begin position="141"/>
        <end position="286"/>
    </location>
</feature>
<dbReference type="Gene3D" id="6.20.330.10">
    <property type="match status" value="1"/>
</dbReference>
<dbReference type="CDD" id="cd07023">
    <property type="entry name" value="S49_Sppa_N_C"/>
    <property type="match status" value="1"/>
</dbReference>
<keyword evidence="4" id="KW-0720">Serine protease</keyword>
<dbReference type="SUPFAM" id="SSF52096">
    <property type="entry name" value="ClpP/crotonase"/>
    <property type="match status" value="1"/>
</dbReference>
<gene>
    <name evidence="7" type="ORF">SAMN05216201_103173</name>
</gene>
<dbReference type="AlphaFoldDB" id="A0A1H6V0W6"/>
<dbReference type="GO" id="GO:0006508">
    <property type="term" value="P:proteolysis"/>
    <property type="evidence" value="ECO:0007669"/>
    <property type="project" value="UniProtKB-KW"/>
</dbReference>
<evidence type="ECO:0000256" key="1">
    <source>
        <dbReference type="ARBA" id="ARBA00008683"/>
    </source>
</evidence>
<dbReference type="InterPro" id="IPR047272">
    <property type="entry name" value="S49_SppA_C"/>
</dbReference>
<dbReference type="STRING" id="915471.SAMN05216201_103173"/>
<keyword evidence="5" id="KW-0472">Membrane</keyword>
<dbReference type="GO" id="GO:0008236">
    <property type="term" value="F:serine-type peptidase activity"/>
    <property type="evidence" value="ECO:0007669"/>
    <property type="project" value="UniProtKB-KW"/>
</dbReference>
<dbReference type="InterPro" id="IPR029045">
    <property type="entry name" value="ClpP/crotonase-like_dom_sf"/>
</dbReference>
<dbReference type="RefSeq" id="WP_090307850.1">
    <property type="nucleotide sequence ID" value="NZ_FNZE01000003.1"/>
</dbReference>
<protein>
    <submittedName>
        <fullName evidence="7">Protease-4</fullName>
    </submittedName>
</protein>
<sequence>MQSDEWKAASAPSDDKTWKLLERAVLAGVVEQRRSRRWGIFFKSLGFLYVFVVLFLFSPWSSLEKAAALKSHTALIEVKGVIADEERASADNIVGSLRAAFEDKNTRAVVLRINSPGGSPVQSGYIYDEIRRLRGEYPDTKLYAVITDLGASGAYYIASAADAIYADKASLVGSIGVTASGFGFVDVMQKVGVERRVYTSGEHKTFLDPFMPQKVEETRFWAEVLDTTHKQFIASVKQGRGERLKDKEHPELFSGLVWSGEQALGLGLIDGLGSASYVAREVVGEKNLVDFTRKESPIDRFAKKLGAGVAEQISLWTELRGPVLR</sequence>
<evidence type="ECO:0000256" key="3">
    <source>
        <dbReference type="ARBA" id="ARBA00022801"/>
    </source>
</evidence>
<dbReference type="OrthoDB" id="9764363at2"/>
<dbReference type="Gene3D" id="3.90.226.10">
    <property type="entry name" value="2-enoyl-CoA Hydratase, Chain A, domain 1"/>
    <property type="match status" value="1"/>
</dbReference>
<dbReference type="PANTHER" id="PTHR42987:SF8">
    <property type="entry name" value="PROTEINASE"/>
    <property type="match status" value="1"/>
</dbReference>
<keyword evidence="2 7" id="KW-0645">Protease</keyword>
<keyword evidence="5" id="KW-1133">Transmembrane helix</keyword>
<evidence type="ECO:0000313" key="7">
    <source>
        <dbReference type="EMBL" id="SEI93915.1"/>
    </source>
</evidence>
<comment type="similarity">
    <text evidence="1">Belongs to the peptidase S49 family.</text>
</comment>